<dbReference type="PRINTS" id="PR00171">
    <property type="entry name" value="SUGRTRNSPORT"/>
</dbReference>
<dbReference type="AlphaFoldDB" id="A0A8S1C8T8"/>
<dbReference type="GO" id="GO:0051119">
    <property type="term" value="F:sugar transmembrane transporter activity"/>
    <property type="evidence" value="ECO:0007669"/>
    <property type="project" value="InterPro"/>
</dbReference>
<keyword evidence="2" id="KW-1003">Cell membrane</keyword>
<keyword evidence="4 9" id="KW-1133">Transmembrane helix</keyword>
<evidence type="ECO:0000256" key="1">
    <source>
        <dbReference type="ARBA" id="ARBA00004651"/>
    </source>
</evidence>
<evidence type="ECO:0000256" key="9">
    <source>
        <dbReference type="SAM" id="Phobius"/>
    </source>
</evidence>
<dbReference type="Proteomes" id="UP000494165">
    <property type="component" value="Unassembled WGS sequence"/>
</dbReference>
<feature type="transmembrane region" description="Helical" evidence="9">
    <location>
        <begin position="154"/>
        <end position="173"/>
    </location>
</feature>
<feature type="transmembrane region" description="Helical" evidence="9">
    <location>
        <begin position="179"/>
        <end position="200"/>
    </location>
</feature>
<dbReference type="InterPro" id="IPR044775">
    <property type="entry name" value="MFS_ERD6/Tret1-like"/>
</dbReference>
<keyword evidence="6" id="KW-0325">Glycoprotein</keyword>
<evidence type="ECO:0000256" key="8">
    <source>
        <dbReference type="RuleBase" id="RU003346"/>
    </source>
</evidence>
<feature type="transmembrane region" description="Helical" evidence="9">
    <location>
        <begin position="328"/>
        <end position="350"/>
    </location>
</feature>
<dbReference type="InterPro" id="IPR036259">
    <property type="entry name" value="MFS_trans_sf"/>
</dbReference>
<dbReference type="PANTHER" id="PTHR48021">
    <property type="match status" value="1"/>
</dbReference>
<feature type="transmembrane region" description="Helical" evidence="9">
    <location>
        <begin position="122"/>
        <end position="142"/>
    </location>
</feature>
<keyword evidence="5 9" id="KW-0472">Membrane</keyword>
<gene>
    <name evidence="11" type="ORF">CLODIP_2_CD06612</name>
</gene>
<dbReference type="Gene3D" id="1.20.1250.20">
    <property type="entry name" value="MFS general substrate transporter like domains"/>
    <property type="match status" value="1"/>
</dbReference>
<evidence type="ECO:0000259" key="10">
    <source>
        <dbReference type="PROSITE" id="PS50850"/>
    </source>
</evidence>
<name>A0A8S1C8T8_9INSE</name>
<reference evidence="11 12" key="1">
    <citation type="submission" date="2020-04" db="EMBL/GenBank/DDBJ databases">
        <authorList>
            <person name="Alioto T."/>
            <person name="Alioto T."/>
            <person name="Gomez Garrido J."/>
        </authorList>
    </citation>
    <scope>NUCLEOTIDE SEQUENCE [LARGE SCALE GENOMIC DNA]</scope>
</reference>
<evidence type="ECO:0000313" key="11">
    <source>
        <dbReference type="EMBL" id="CAB3365726.1"/>
    </source>
</evidence>
<dbReference type="CDD" id="cd17358">
    <property type="entry name" value="MFS_GLUT6_8_Class3_like"/>
    <property type="match status" value="1"/>
</dbReference>
<dbReference type="InterPro" id="IPR005828">
    <property type="entry name" value="MFS_sugar_transport-like"/>
</dbReference>
<evidence type="ECO:0000256" key="5">
    <source>
        <dbReference type="ARBA" id="ARBA00023136"/>
    </source>
</evidence>
<organism evidence="11 12">
    <name type="scientific">Cloeon dipterum</name>
    <dbReference type="NCBI Taxonomy" id="197152"/>
    <lineage>
        <taxon>Eukaryota</taxon>
        <taxon>Metazoa</taxon>
        <taxon>Ecdysozoa</taxon>
        <taxon>Arthropoda</taxon>
        <taxon>Hexapoda</taxon>
        <taxon>Insecta</taxon>
        <taxon>Pterygota</taxon>
        <taxon>Palaeoptera</taxon>
        <taxon>Ephemeroptera</taxon>
        <taxon>Pisciforma</taxon>
        <taxon>Baetidae</taxon>
        <taxon>Cloeon</taxon>
    </lineage>
</organism>
<keyword evidence="8" id="KW-0813">Transport</keyword>
<keyword evidence="3 9" id="KW-0812">Transmembrane</keyword>
<dbReference type="SUPFAM" id="SSF103473">
    <property type="entry name" value="MFS general substrate transporter"/>
    <property type="match status" value="1"/>
</dbReference>
<dbReference type="Pfam" id="PF00083">
    <property type="entry name" value="Sugar_tr"/>
    <property type="match status" value="1"/>
</dbReference>
<feature type="transmembrane region" description="Helical" evidence="9">
    <location>
        <begin position="301"/>
        <end position="321"/>
    </location>
</feature>
<feature type="transmembrane region" description="Helical" evidence="9">
    <location>
        <begin position="362"/>
        <end position="384"/>
    </location>
</feature>
<keyword evidence="12" id="KW-1185">Reference proteome</keyword>
<dbReference type="PROSITE" id="PS00216">
    <property type="entry name" value="SUGAR_TRANSPORT_1"/>
    <property type="match status" value="2"/>
</dbReference>
<dbReference type="FunFam" id="1.20.1250.20:FF:000055">
    <property type="entry name" value="Facilitated trehalose transporter Tret1-2 homolog"/>
    <property type="match status" value="1"/>
</dbReference>
<feature type="transmembrane region" description="Helical" evidence="9">
    <location>
        <begin position="67"/>
        <end position="89"/>
    </location>
</feature>
<feature type="transmembrane region" description="Helical" evidence="9">
    <location>
        <begin position="264"/>
        <end position="286"/>
    </location>
</feature>
<comment type="caution">
    <text evidence="11">The sequence shown here is derived from an EMBL/GenBank/DDBJ whole genome shotgun (WGS) entry which is preliminary data.</text>
</comment>
<comment type="similarity">
    <text evidence="7">Belongs to the major facilitator superfamily. Sugar transporter (TC 2.A.1.1) family. Trehalose transporter subfamily.</text>
</comment>
<dbReference type="PANTHER" id="PTHR48021:SF1">
    <property type="entry name" value="GH07001P-RELATED"/>
    <property type="match status" value="1"/>
</dbReference>
<accession>A0A8S1C8T8</accession>
<dbReference type="InterPro" id="IPR050549">
    <property type="entry name" value="MFS_Trehalose_Transporter"/>
</dbReference>
<sequence length="465" mass="51083">MLGFISWKPDRTAMKSNKSSTLTQFVAAAAATLGAMALGTVIGWSSPAQIPVLAGDVYGFSVSVTEFSWISSVVPLGAALSCLPTGFLVDWIGRKYTMLFISIPFVIGWAFIVWPAAVGMLIAGRLITGFCGGLFCVASPMYITEICDIKIRGLLSSFFQLLLVIGILISYIIGAFVPIFWLSVISGIIPIVFAVCFFWMPETPQYLLRRGKDMEAAKALQWFRGKQYDIKNELDSMKEAGEDERKNKISFIAMFRNKIAIKGMLIMFGLFAMQQFSGINAVLFYANSIFSDAGSTLDTDINSIIVGAVQVAATIPASLVVDRLGRKLLLLISSIAMGVFIVILGFYFFFQEEWSEQGWLPVTLLVLYIIFFSFGAGPVVWVVCSEMFAPQVKGPASAISATFSWTLAFLVTLFYADLVEAVQNYTTFWIFGGCCFLGAAFILFFLPETKGKTNQQILKELGAKD</sequence>
<dbReference type="NCBIfam" id="TIGR00879">
    <property type="entry name" value="SP"/>
    <property type="match status" value="1"/>
</dbReference>
<dbReference type="InterPro" id="IPR003663">
    <property type="entry name" value="Sugar/inositol_transpt"/>
</dbReference>
<feature type="transmembrane region" description="Helical" evidence="9">
    <location>
        <begin position="396"/>
        <end position="416"/>
    </location>
</feature>
<dbReference type="EMBL" id="CADEPI010000022">
    <property type="protein sequence ID" value="CAB3365726.1"/>
    <property type="molecule type" value="Genomic_DNA"/>
</dbReference>
<feature type="transmembrane region" description="Helical" evidence="9">
    <location>
        <begin position="96"/>
        <end position="116"/>
    </location>
</feature>
<evidence type="ECO:0000256" key="3">
    <source>
        <dbReference type="ARBA" id="ARBA00022692"/>
    </source>
</evidence>
<evidence type="ECO:0000313" key="12">
    <source>
        <dbReference type="Proteomes" id="UP000494165"/>
    </source>
</evidence>
<protein>
    <recommendedName>
        <fullName evidence="10">Major facilitator superfamily (MFS) profile domain-containing protein</fullName>
    </recommendedName>
</protein>
<comment type="subcellular location">
    <subcellularLocation>
        <location evidence="1">Cell membrane</location>
        <topology evidence="1">Multi-pass membrane protein</topology>
    </subcellularLocation>
</comment>
<dbReference type="OrthoDB" id="6612291at2759"/>
<evidence type="ECO:0000256" key="4">
    <source>
        <dbReference type="ARBA" id="ARBA00022989"/>
    </source>
</evidence>
<dbReference type="PROSITE" id="PS50850">
    <property type="entry name" value="MFS"/>
    <property type="match status" value="1"/>
</dbReference>
<dbReference type="PROSITE" id="PS00217">
    <property type="entry name" value="SUGAR_TRANSPORT_2"/>
    <property type="match status" value="1"/>
</dbReference>
<dbReference type="InterPro" id="IPR005829">
    <property type="entry name" value="Sugar_transporter_CS"/>
</dbReference>
<evidence type="ECO:0000256" key="2">
    <source>
        <dbReference type="ARBA" id="ARBA00022475"/>
    </source>
</evidence>
<feature type="transmembrane region" description="Helical" evidence="9">
    <location>
        <begin position="21"/>
        <end position="47"/>
    </location>
</feature>
<proteinExistence type="inferred from homology"/>
<dbReference type="GO" id="GO:0005886">
    <property type="term" value="C:plasma membrane"/>
    <property type="evidence" value="ECO:0007669"/>
    <property type="project" value="UniProtKB-SubCell"/>
</dbReference>
<feature type="transmembrane region" description="Helical" evidence="9">
    <location>
        <begin position="428"/>
        <end position="446"/>
    </location>
</feature>
<dbReference type="InterPro" id="IPR020846">
    <property type="entry name" value="MFS_dom"/>
</dbReference>
<evidence type="ECO:0000256" key="7">
    <source>
        <dbReference type="ARBA" id="ARBA00024348"/>
    </source>
</evidence>
<feature type="domain" description="Major facilitator superfamily (MFS) profile" evidence="10">
    <location>
        <begin position="23"/>
        <end position="450"/>
    </location>
</feature>
<evidence type="ECO:0000256" key="6">
    <source>
        <dbReference type="ARBA" id="ARBA00023180"/>
    </source>
</evidence>